<dbReference type="RefSeq" id="WP_269443651.1">
    <property type="nucleotide sequence ID" value="NZ_CP097463.1"/>
</dbReference>
<organism evidence="13 14">
    <name type="scientific">Jatrophihabitans cynanchi</name>
    <dbReference type="NCBI Taxonomy" id="2944128"/>
    <lineage>
        <taxon>Bacteria</taxon>
        <taxon>Bacillati</taxon>
        <taxon>Actinomycetota</taxon>
        <taxon>Actinomycetes</taxon>
        <taxon>Jatrophihabitantales</taxon>
        <taxon>Jatrophihabitantaceae</taxon>
        <taxon>Jatrophihabitans</taxon>
    </lineage>
</organism>
<dbReference type="EC" id="3.4.23.43" evidence="9"/>
<keyword evidence="9" id="KW-0378">Hydrolase</keyword>
<dbReference type="EMBL" id="CP097463">
    <property type="protein sequence ID" value="WAX57115.1"/>
    <property type="molecule type" value="Genomic_DNA"/>
</dbReference>
<feature type="transmembrane region" description="Helical" evidence="10">
    <location>
        <begin position="239"/>
        <end position="258"/>
    </location>
</feature>
<name>A0ABY7JX14_9ACTN</name>
<dbReference type="InterPro" id="IPR014032">
    <property type="entry name" value="Peptidase_A24A_bac"/>
</dbReference>
<protein>
    <recommendedName>
        <fullName evidence="9">Prepilin leader peptidase/N-methyltransferase</fullName>
        <ecNumber evidence="9">2.1.1.-</ecNumber>
        <ecNumber evidence="9">3.4.23.43</ecNumber>
    </recommendedName>
</protein>
<dbReference type="Pfam" id="PF06750">
    <property type="entry name" value="A24_N_bact"/>
    <property type="match status" value="1"/>
</dbReference>
<keyword evidence="5 9" id="KW-0812">Transmembrane</keyword>
<evidence type="ECO:0000313" key="14">
    <source>
        <dbReference type="Proteomes" id="UP001164693"/>
    </source>
</evidence>
<dbReference type="PANTHER" id="PTHR30487">
    <property type="entry name" value="TYPE 4 PREPILIN-LIKE PROTEINS LEADER PEPTIDE-PROCESSING ENZYME"/>
    <property type="match status" value="1"/>
</dbReference>
<feature type="transmembrane region" description="Helical" evidence="10">
    <location>
        <begin position="82"/>
        <end position="103"/>
    </location>
</feature>
<dbReference type="InterPro" id="IPR000045">
    <property type="entry name" value="Prepilin_IV_endopep_pep"/>
</dbReference>
<sequence length="268" mass="28140">MSAYPLTLWVILAGAFGLAIGSFLNVVIYRVPAGESVISPPSRCPACRTPIRSRHNVPVLGWLLLRGRCADCAHPISVRYPLVEAMTALLFAVVTVRVAQLHLDSALPAYLYLVAAGFALALIDVDHKRLPDKIVLPSYAVVTVLLLIASAASHDWWALARAGIGAAALFAFYFALAFGYPAGMGFGDVKLAGVLGGLLGYLSWSALVVGAFAGFLFGAVVGAGLLAAGRCDRKSAIPFGPFMIAGALAALFVAEPLARGYLRLTGRL</sequence>
<keyword evidence="7 10" id="KW-0472">Membrane</keyword>
<dbReference type="Proteomes" id="UP001164693">
    <property type="component" value="Chromosome"/>
</dbReference>
<evidence type="ECO:0000256" key="2">
    <source>
        <dbReference type="ARBA" id="ARBA00005801"/>
    </source>
</evidence>
<dbReference type="InterPro" id="IPR050882">
    <property type="entry name" value="Prepilin_peptidase/N-MTase"/>
</dbReference>
<keyword evidence="4" id="KW-0997">Cell inner membrane</keyword>
<accession>A0ABY7JX14</accession>
<keyword evidence="14" id="KW-1185">Reference proteome</keyword>
<evidence type="ECO:0000256" key="6">
    <source>
        <dbReference type="ARBA" id="ARBA00022989"/>
    </source>
</evidence>
<comment type="subcellular location">
    <subcellularLocation>
        <location evidence="1">Cell inner membrane</location>
        <topology evidence="1">Multi-pass membrane protein</topology>
    </subcellularLocation>
    <subcellularLocation>
        <location evidence="9">Cell membrane</location>
        <topology evidence="9">Multi-pass membrane protein</topology>
    </subcellularLocation>
</comment>
<evidence type="ECO:0000256" key="1">
    <source>
        <dbReference type="ARBA" id="ARBA00004429"/>
    </source>
</evidence>
<keyword evidence="3" id="KW-1003">Cell membrane</keyword>
<dbReference type="Gene3D" id="1.20.120.1220">
    <property type="match status" value="1"/>
</dbReference>
<dbReference type="PANTHER" id="PTHR30487:SF0">
    <property type="entry name" value="PREPILIN LEADER PEPTIDASE_N-METHYLTRANSFERASE-RELATED"/>
    <property type="match status" value="1"/>
</dbReference>
<dbReference type="EC" id="2.1.1.-" evidence="9"/>
<keyword evidence="9" id="KW-0645">Protease</keyword>
<evidence type="ECO:0000256" key="5">
    <source>
        <dbReference type="ARBA" id="ARBA00022692"/>
    </source>
</evidence>
<reference evidence="13" key="1">
    <citation type="submission" date="2022-05" db="EMBL/GenBank/DDBJ databases">
        <title>Jatrophihabitans sp. SB3-54 whole genome sequence.</title>
        <authorList>
            <person name="Suh M.K."/>
            <person name="Eom M.K."/>
            <person name="Kim J.S."/>
            <person name="Kim H.S."/>
            <person name="Do H.E."/>
            <person name="Shin Y.K."/>
            <person name="Lee J.-S."/>
        </authorList>
    </citation>
    <scope>NUCLEOTIDE SEQUENCE</scope>
    <source>
        <strain evidence="13">SB3-54</strain>
    </source>
</reference>
<dbReference type="InterPro" id="IPR010627">
    <property type="entry name" value="Prepilin_pept_A24_N"/>
</dbReference>
<feature type="domain" description="Prepilin peptidase A24 N-terminal" evidence="12">
    <location>
        <begin position="16"/>
        <end position="97"/>
    </location>
</feature>
<keyword evidence="9" id="KW-0511">Multifunctional enzyme</keyword>
<feature type="transmembrane region" description="Helical" evidence="10">
    <location>
        <begin position="201"/>
        <end position="227"/>
    </location>
</feature>
<evidence type="ECO:0000256" key="4">
    <source>
        <dbReference type="ARBA" id="ARBA00022519"/>
    </source>
</evidence>
<feature type="domain" description="Prepilin type IV endopeptidase peptidase" evidence="11">
    <location>
        <begin position="112"/>
        <end position="222"/>
    </location>
</feature>
<feature type="transmembrane region" description="Helical" evidence="10">
    <location>
        <begin position="134"/>
        <end position="152"/>
    </location>
</feature>
<evidence type="ECO:0000313" key="13">
    <source>
        <dbReference type="EMBL" id="WAX57115.1"/>
    </source>
</evidence>
<gene>
    <name evidence="13" type="ORF">M6B22_21750</name>
</gene>
<evidence type="ECO:0000256" key="10">
    <source>
        <dbReference type="SAM" id="Phobius"/>
    </source>
</evidence>
<evidence type="ECO:0000259" key="11">
    <source>
        <dbReference type="Pfam" id="PF01478"/>
    </source>
</evidence>
<evidence type="ECO:0000256" key="3">
    <source>
        <dbReference type="ARBA" id="ARBA00022475"/>
    </source>
</evidence>
<feature type="transmembrane region" description="Helical" evidence="10">
    <location>
        <begin position="6"/>
        <end position="29"/>
    </location>
</feature>
<evidence type="ECO:0000256" key="7">
    <source>
        <dbReference type="ARBA" id="ARBA00023136"/>
    </source>
</evidence>
<keyword evidence="9" id="KW-0808">Transferase</keyword>
<comment type="function">
    <text evidence="9">Plays an essential role in type IV pili and type II pseudopili formation by proteolytically removing the leader sequence from substrate proteins and subsequently monomethylating the alpha-amino group of the newly exposed N-terminal phenylalanine.</text>
</comment>
<dbReference type="Pfam" id="PF01478">
    <property type="entry name" value="Peptidase_A24"/>
    <property type="match status" value="1"/>
</dbReference>
<evidence type="ECO:0000256" key="9">
    <source>
        <dbReference type="RuleBase" id="RU003794"/>
    </source>
</evidence>
<feature type="transmembrane region" description="Helical" evidence="10">
    <location>
        <begin position="109"/>
        <end position="127"/>
    </location>
</feature>
<feature type="transmembrane region" description="Helical" evidence="10">
    <location>
        <begin position="158"/>
        <end position="180"/>
    </location>
</feature>
<proteinExistence type="inferred from homology"/>
<comment type="similarity">
    <text evidence="2 8">Belongs to the peptidase A24 family.</text>
</comment>
<dbReference type="PRINTS" id="PR00864">
    <property type="entry name" value="PREPILNPTASE"/>
</dbReference>
<comment type="catalytic activity">
    <reaction evidence="9">
        <text>Typically cleaves a -Gly-|-Phe- bond to release an N-terminal, basic peptide of 5-8 residues from type IV prepilin, and then N-methylates the new N-terminal amino group, the methyl donor being S-adenosyl-L-methionine.</text>
        <dbReference type="EC" id="3.4.23.43"/>
    </reaction>
</comment>
<evidence type="ECO:0000259" key="12">
    <source>
        <dbReference type="Pfam" id="PF06750"/>
    </source>
</evidence>
<keyword evidence="9" id="KW-0489">Methyltransferase</keyword>
<evidence type="ECO:0000256" key="8">
    <source>
        <dbReference type="RuleBase" id="RU003793"/>
    </source>
</evidence>
<keyword evidence="6 10" id="KW-1133">Transmembrane helix</keyword>